<evidence type="ECO:0000256" key="8">
    <source>
        <dbReference type="ARBA" id="ARBA00034806"/>
    </source>
</evidence>
<gene>
    <name evidence="11" type="primary">m093L</name>
</gene>
<dbReference type="Proteomes" id="UP000294706">
    <property type="component" value="Segment"/>
</dbReference>
<protein>
    <recommendedName>
        <fullName evidence="9">39kDa core protein OPG130</fullName>
    </recommendedName>
</protein>
<name>A0A481N1V0_9POXV</name>
<keyword evidence="4" id="KW-0472">Membrane</keyword>
<evidence type="ECO:0000313" key="14">
    <source>
        <dbReference type="Proteomes" id="UP000294706"/>
    </source>
</evidence>
<evidence type="ECO:0000256" key="4">
    <source>
        <dbReference type="ARBA" id="ARBA00023136"/>
    </source>
</evidence>
<dbReference type="GO" id="GO:0044423">
    <property type="term" value="C:virion component"/>
    <property type="evidence" value="ECO:0007669"/>
    <property type="project" value="UniProtKB-KW"/>
</dbReference>
<dbReference type="Proteomes" id="UP000292676">
    <property type="component" value="Segment"/>
</dbReference>
<accession>A0A481N1V0</accession>
<reference evidence="13 14" key="1">
    <citation type="journal article" date="2019" name="J. Virol.">
        <title>Punctuated evolution of myxoma virus: rapid and disjunct evolution of a recent viral lineage in Australia.</title>
        <authorList>
            <person name="Eden J.-S."/>
            <person name="Kerr P.J."/>
            <person name="Holmes E.C."/>
        </authorList>
    </citation>
    <scope>NUCLEOTIDE SEQUENCE [LARGE SCALE GENOMIC DNA]</scope>
    <source>
        <strain evidence="12">Aust/NSW/Deniliquin/02-2015</strain>
        <strain evidence="11">Aust/SA/Coomandook/12-2013</strain>
    </source>
</reference>
<evidence type="ECO:0000313" key="13">
    <source>
        <dbReference type="Proteomes" id="UP000292676"/>
    </source>
</evidence>
<dbReference type="InterPro" id="IPR010396">
    <property type="entry name" value="Poxvirus_A4L"/>
</dbReference>
<evidence type="ECO:0000256" key="1">
    <source>
        <dbReference type="ARBA" id="ARBA00004328"/>
    </source>
</evidence>
<comment type="function">
    <text evidence="5">Component of the virion core. Participates in virion assembly.</text>
</comment>
<feature type="region of interest" description="Disordered" evidence="10">
    <location>
        <begin position="16"/>
        <end position="44"/>
    </location>
</feature>
<dbReference type="EMBL" id="MK388094">
    <property type="protein sequence ID" value="QAV34575.1"/>
    <property type="molecule type" value="Genomic_DNA"/>
</dbReference>
<evidence type="ECO:0000313" key="11">
    <source>
        <dbReference type="EMBL" id="QAV34575.1"/>
    </source>
</evidence>
<organism evidence="11 14">
    <name type="scientific">Myxoma virus</name>
    <dbReference type="NCBI Taxonomy" id="10273"/>
    <lineage>
        <taxon>Viruses</taxon>
        <taxon>Varidnaviria</taxon>
        <taxon>Bamfordvirae</taxon>
        <taxon>Nucleocytoviricota</taxon>
        <taxon>Pokkesviricetes</taxon>
        <taxon>Chitovirales</taxon>
        <taxon>Poxviridae</taxon>
        <taxon>Chordopoxvirinae</taxon>
        <taxon>Leporipoxvirus</taxon>
        <taxon>Leporipoxvirus myxoma</taxon>
    </lineage>
</organism>
<evidence type="ECO:0000256" key="5">
    <source>
        <dbReference type="ARBA" id="ARBA00034685"/>
    </source>
</evidence>
<evidence type="ECO:0000256" key="9">
    <source>
        <dbReference type="ARBA" id="ARBA00034856"/>
    </source>
</evidence>
<dbReference type="EMBL" id="MK388118">
    <property type="protein sequence ID" value="QAV38631.1"/>
    <property type="molecule type" value="Genomic_DNA"/>
</dbReference>
<evidence type="ECO:0000313" key="12">
    <source>
        <dbReference type="EMBL" id="QAV38631.1"/>
    </source>
</evidence>
<sequence>MDFMVEYEKWIDATARNTATEEDDPNPLGRRPGTGRTRFESSERQYQQQLIEQLRKQQMLRIEIPQELGTPSTSCVRNVDASSATSTDIVPVDRRICTVPDIQKELDSVKTETCSLQRQSEDLISDISMTKDSTFGAINALMDDLRKRFQSNQLSELTP</sequence>
<comment type="subcellular location">
    <subcellularLocation>
        <location evidence="6">Host endoplasmic reticulum-Golgi intermediate compartment membrane</location>
    </subcellularLocation>
    <subcellularLocation>
        <location evidence="1">Virion</location>
    </subcellularLocation>
</comment>
<dbReference type="GO" id="GO:0044173">
    <property type="term" value="C:host cell endoplasmic reticulum-Golgi intermediate compartment membrane"/>
    <property type="evidence" value="ECO:0007669"/>
    <property type="project" value="UniProtKB-SubCell"/>
</dbReference>
<evidence type="ECO:0000256" key="3">
    <source>
        <dbReference type="ARBA" id="ARBA00022870"/>
    </source>
</evidence>
<dbReference type="Pfam" id="PF06193">
    <property type="entry name" value="Orthopox_A5L"/>
    <property type="match status" value="2"/>
</dbReference>
<keyword evidence="2" id="KW-0946">Virion</keyword>
<evidence type="ECO:0000256" key="7">
    <source>
        <dbReference type="ARBA" id="ARBA00034707"/>
    </source>
</evidence>
<evidence type="ECO:0000256" key="2">
    <source>
        <dbReference type="ARBA" id="ARBA00022844"/>
    </source>
</evidence>
<comment type="subunit">
    <text evidence="8">Interacts with OPG136 and its cleaved form.</text>
</comment>
<evidence type="ECO:0000256" key="6">
    <source>
        <dbReference type="ARBA" id="ARBA00034689"/>
    </source>
</evidence>
<proteinExistence type="inferred from homology"/>
<evidence type="ECO:0000256" key="10">
    <source>
        <dbReference type="SAM" id="MobiDB-lite"/>
    </source>
</evidence>
<keyword evidence="3" id="KW-1043">Host membrane</keyword>
<comment type="similarity">
    <text evidence="7">Belongs to the orthopoxvirus OPG130 family.</text>
</comment>